<keyword evidence="2" id="KW-1133">Transmembrane helix</keyword>
<dbReference type="InterPro" id="IPR013378">
    <property type="entry name" value="InlB-like_B-rpt"/>
</dbReference>
<dbReference type="NCBIfam" id="TIGR02543">
    <property type="entry name" value="List_Bact_rpt"/>
    <property type="match status" value="3"/>
</dbReference>
<dbReference type="Proteomes" id="UP001501803">
    <property type="component" value="Unassembled WGS sequence"/>
</dbReference>
<comment type="caution">
    <text evidence="3">The sequence shown here is derived from an EMBL/GenBank/DDBJ whole genome shotgun (WGS) entry which is preliminary data.</text>
</comment>
<evidence type="ECO:0000313" key="4">
    <source>
        <dbReference type="Proteomes" id="UP001501803"/>
    </source>
</evidence>
<feature type="transmembrane region" description="Helical" evidence="2">
    <location>
        <begin position="623"/>
        <end position="642"/>
    </location>
</feature>
<evidence type="ECO:0000313" key="3">
    <source>
        <dbReference type="EMBL" id="GAA3889999.1"/>
    </source>
</evidence>
<dbReference type="EMBL" id="BAABCN010000013">
    <property type="protein sequence ID" value="GAA3889999.1"/>
    <property type="molecule type" value="Genomic_DNA"/>
</dbReference>
<protein>
    <recommendedName>
        <fullName evidence="5">LPXTG cell wall anchor domain-containing protein</fullName>
    </recommendedName>
</protein>
<dbReference type="Gene3D" id="2.60.40.4270">
    <property type="entry name" value="Listeria-Bacteroides repeat domain"/>
    <property type="match status" value="3"/>
</dbReference>
<keyword evidence="2" id="KW-0472">Membrane</keyword>
<dbReference type="Pfam" id="PF18889">
    <property type="entry name" value="Beta_helix_3"/>
    <property type="match status" value="5"/>
</dbReference>
<evidence type="ECO:0000256" key="1">
    <source>
        <dbReference type="ARBA" id="ARBA00004196"/>
    </source>
</evidence>
<name>A0ABP7KWQ2_9MICO</name>
<dbReference type="Pfam" id="PF09479">
    <property type="entry name" value="Flg_new"/>
    <property type="match status" value="3"/>
</dbReference>
<comment type="subcellular location">
    <subcellularLocation>
        <location evidence="1">Cell envelope</location>
    </subcellularLocation>
</comment>
<dbReference type="RefSeq" id="WP_345069044.1">
    <property type="nucleotide sequence ID" value="NZ_BAABCN010000013.1"/>
</dbReference>
<gene>
    <name evidence="3" type="ORF">GCM10022381_34900</name>
</gene>
<evidence type="ECO:0000256" key="2">
    <source>
        <dbReference type="SAM" id="Phobius"/>
    </source>
</evidence>
<organism evidence="3 4">
    <name type="scientific">Leifsonia kafniensis</name>
    <dbReference type="NCBI Taxonomy" id="475957"/>
    <lineage>
        <taxon>Bacteria</taxon>
        <taxon>Bacillati</taxon>
        <taxon>Actinomycetota</taxon>
        <taxon>Actinomycetes</taxon>
        <taxon>Micrococcales</taxon>
        <taxon>Microbacteriaceae</taxon>
        <taxon>Leifsonia</taxon>
    </lineage>
</organism>
<sequence length="649" mass="63336">MSRMISFRPSVSATRLRRLLALAVVLPLVSGGVVAGSALTAAAADVSTTVTTDVELAVAFAAASGAGNTVTLGADIISAGLIVPAGATVTLSLNGYELTATGAPERAGIAVRVSSTLIIDGPGDVTANGGDSASGIGSPVGDDTPEGGAGTIIINGGTIHANGGRIGAGIGSGGWSEGGMISITGGTVFAQGGSGGAGIGSGYNRGPGSISISGGDVIALGGADAAGIGSGVQSQTGTLSISGGNVSAIGGNRAAGLGGGYTSSGLAVSITGGSVIAAGGTGIAIGAGEDNPGDYFGSLSNSGSLQTLPGNTVRIPAGQTFVNSGTFLNGGIVVVDGVLENSGTLSGGAVTITGALVNTGTLPAGIVVGSPAITFHPNDGDATHDSVDVFAPSLKAITDAAVAAASPTRSDYDFLGWFTAPNGGKVWDAETALTTDIDLYAHWKIQTHTVTFEAQGGSAVDAQLIDHGSKATVPTSPTRTGYDFAGWTTDESGSAAWDPAVAVSGDLILFAQWTVSSVTVSFDSNGGSTVPAVTVDYGNTITPPADPTRSGYSFAGWTTDAEGSVAWDSTEAITADLTLYANWELVAATPTPQPTPTGVPAAPTGTVTPTGSGLASTGWDGNLASLLALALLGAGTVGLVFVRRRRLHQ</sequence>
<accession>A0ABP7KWQ2</accession>
<keyword evidence="4" id="KW-1185">Reference proteome</keyword>
<dbReference type="InterPro" id="IPR042229">
    <property type="entry name" value="Listeria/Bacterioides_rpt_sf"/>
</dbReference>
<reference evidence="4" key="1">
    <citation type="journal article" date="2019" name="Int. J. Syst. Evol. Microbiol.">
        <title>The Global Catalogue of Microorganisms (GCM) 10K type strain sequencing project: providing services to taxonomists for standard genome sequencing and annotation.</title>
        <authorList>
            <consortium name="The Broad Institute Genomics Platform"/>
            <consortium name="The Broad Institute Genome Sequencing Center for Infectious Disease"/>
            <person name="Wu L."/>
            <person name="Ma J."/>
        </authorList>
    </citation>
    <scope>NUCLEOTIDE SEQUENCE [LARGE SCALE GENOMIC DNA]</scope>
    <source>
        <strain evidence="4">JCM 17021</strain>
    </source>
</reference>
<keyword evidence="2" id="KW-0812">Transmembrane</keyword>
<evidence type="ECO:0008006" key="5">
    <source>
        <dbReference type="Google" id="ProtNLM"/>
    </source>
</evidence>
<proteinExistence type="predicted"/>